<dbReference type="Proteomes" id="UP000563898">
    <property type="component" value="Unassembled WGS sequence"/>
</dbReference>
<feature type="domain" description="HTH hxlR-type" evidence="4">
    <location>
        <begin position="12"/>
        <end position="110"/>
    </location>
</feature>
<proteinExistence type="predicted"/>
<dbReference type="Pfam" id="PF01638">
    <property type="entry name" value="HxlR"/>
    <property type="match status" value="1"/>
</dbReference>
<organism evidence="5 6">
    <name type="scientific">Gordonia polyisoprenivorans</name>
    <dbReference type="NCBI Taxonomy" id="84595"/>
    <lineage>
        <taxon>Bacteria</taxon>
        <taxon>Bacillati</taxon>
        <taxon>Actinomycetota</taxon>
        <taxon>Actinomycetes</taxon>
        <taxon>Mycobacteriales</taxon>
        <taxon>Gordoniaceae</taxon>
        <taxon>Gordonia</taxon>
    </lineage>
</organism>
<protein>
    <submittedName>
        <fullName evidence="5">Helix-turn-helix transcriptional regulator</fullName>
    </submittedName>
</protein>
<reference evidence="5 6" key="1">
    <citation type="submission" date="2020-04" db="EMBL/GenBank/DDBJ databases">
        <title>MicrobeNet Type strains.</title>
        <authorList>
            <person name="Nicholson A.C."/>
        </authorList>
    </citation>
    <scope>NUCLEOTIDE SEQUENCE [LARGE SCALE GENOMIC DNA]</scope>
    <source>
        <strain evidence="5 6">ATCC BAA-14</strain>
    </source>
</reference>
<evidence type="ECO:0000313" key="6">
    <source>
        <dbReference type="Proteomes" id="UP000563898"/>
    </source>
</evidence>
<evidence type="ECO:0000259" key="4">
    <source>
        <dbReference type="PROSITE" id="PS51118"/>
    </source>
</evidence>
<evidence type="ECO:0000256" key="2">
    <source>
        <dbReference type="ARBA" id="ARBA00023125"/>
    </source>
</evidence>
<dbReference type="EMBL" id="JAAXPC010000002">
    <property type="protein sequence ID" value="NKY00933.1"/>
    <property type="molecule type" value="Genomic_DNA"/>
</dbReference>
<dbReference type="InterPro" id="IPR036390">
    <property type="entry name" value="WH_DNA-bd_sf"/>
</dbReference>
<dbReference type="PANTHER" id="PTHR33204:SF29">
    <property type="entry name" value="TRANSCRIPTIONAL REGULATOR"/>
    <property type="match status" value="1"/>
</dbReference>
<dbReference type="RefSeq" id="WP_006369188.1">
    <property type="nucleotide sequence ID" value="NZ_JAAXPC010000002.1"/>
</dbReference>
<dbReference type="PANTHER" id="PTHR33204">
    <property type="entry name" value="TRANSCRIPTIONAL REGULATOR, MARR FAMILY"/>
    <property type="match status" value="1"/>
</dbReference>
<dbReference type="AlphaFoldDB" id="A0A846WJ91"/>
<dbReference type="GO" id="GO:0003677">
    <property type="term" value="F:DNA binding"/>
    <property type="evidence" value="ECO:0007669"/>
    <property type="project" value="UniProtKB-KW"/>
</dbReference>
<keyword evidence="3" id="KW-0804">Transcription</keyword>
<dbReference type="Gene3D" id="1.10.10.10">
    <property type="entry name" value="Winged helix-like DNA-binding domain superfamily/Winged helix DNA-binding domain"/>
    <property type="match status" value="1"/>
</dbReference>
<dbReference type="InterPro" id="IPR002577">
    <property type="entry name" value="HTH_HxlR"/>
</dbReference>
<dbReference type="SUPFAM" id="SSF46785">
    <property type="entry name" value="Winged helix' DNA-binding domain"/>
    <property type="match status" value="1"/>
</dbReference>
<comment type="caution">
    <text evidence="5">The sequence shown here is derived from an EMBL/GenBank/DDBJ whole genome shotgun (WGS) entry which is preliminary data.</text>
</comment>
<dbReference type="PROSITE" id="PS51118">
    <property type="entry name" value="HTH_HXLR"/>
    <property type="match status" value="1"/>
</dbReference>
<sequence>MRLPVQRAVRVCPVEVAVSVLGGTWKLTFIKHLQNRPHRFNELGRQVPLANTKTLTRQLRELEEDGIVLRTVYAEVPPKVEYSLTPLGERLEDIVTAMEHWGAEFSREMRLDAESVTDLEERSSPSIGP</sequence>
<gene>
    <name evidence="5" type="ORF">HGA05_05045</name>
</gene>
<keyword evidence="1" id="KW-0805">Transcription regulation</keyword>
<evidence type="ECO:0000256" key="3">
    <source>
        <dbReference type="ARBA" id="ARBA00023163"/>
    </source>
</evidence>
<accession>A0A846WJ91</accession>
<keyword evidence="2" id="KW-0238">DNA-binding</keyword>
<evidence type="ECO:0000256" key="1">
    <source>
        <dbReference type="ARBA" id="ARBA00023015"/>
    </source>
</evidence>
<dbReference type="InterPro" id="IPR036388">
    <property type="entry name" value="WH-like_DNA-bd_sf"/>
</dbReference>
<evidence type="ECO:0000313" key="5">
    <source>
        <dbReference type="EMBL" id="NKY00933.1"/>
    </source>
</evidence>
<name>A0A846WJ91_9ACTN</name>